<dbReference type="GO" id="GO:0005524">
    <property type="term" value="F:ATP binding"/>
    <property type="evidence" value="ECO:0007669"/>
    <property type="project" value="UniProtKB-KW"/>
</dbReference>
<gene>
    <name evidence="6" type="ORF">DRI96_03950</name>
</gene>
<evidence type="ECO:0000256" key="3">
    <source>
        <dbReference type="ARBA" id="ARBA00022741"/>
    </source>
</evidence>
<dbReference type="Gene3D" id="3.40.50.620">
    <property type="entry name" value="HUPs"/>
    <property type="match status" value="1"/>
</dbReference>
<sequence>MGLKIYNTLTRKKQDFSPLNDNQVTMYVCGVTLYDELHLGHARAAVVFDIIRRYLEYKGYQVIYVTNFTDVDDKMIQRAKELKTTVFELAERFIEEYFDQMEKLGVKRATYHPRATEHIKEMIELIEILKNKGIAYCVDGDVFFRVRKFPEYGKLSGQSLKELSAGVRIDVD</sequence>
<dbReference type="EMBL" id="QMQB01000129">
    <property type="protein sequence ID" value="RLE12829.1"/>
    <property type="molecule type" value="Genomic_DNA"/>
</dbReference>
<dbReference type="PANTHER" id="PTHR10890:SF3">
    <property type="entry name" value="CYSTEINE--TRNA LIGASE, CYTOPLASMIC"/>
    <property type="match status" value="1"/>
</dbReference>
<dbReference type="GO" id="GO:0005829">
    <property type="term" value="C:cytosol"/>
    <property type="evidence" value="ECO:0007669"/>
    <property type="project" value="TreeGrafter"/>
</dbReference>
<keyword evidence="3" id="KW-0547">Nucleotide-binding</keyword>
<evidence type="ECO:0000259" key="5">
    <source>
        <dbReference type="Pfam" id="PF01406"/>
    </source>
</evidence>
<dbReference type="SUPFAM" id="SSF52374">
    <property type="entry name" value="Nucleotidylyl transferase"/>
    <property type="match status" value="1"/>
</dbReference>
<feature type="non-terminal residue" evidence="6">
    <location>
        <position position="172"/>
    </location>
</feature>
<evidence type="ECO:0000256" key="1">
    <source>
        <dbReference type="ARBA" id="ARBA00011245"/>
    </source>
</evidence>
<dbReference type="GO" id="GO:0004817">
    <property type="term" value="F:cysteine-tRNA ligase activity"/>
    <property type="evidence" value="ECO:0007669"/>
    <property type="project" value="TreeGrafter"/>
</dbReference>
<feature type="domain" description="tRNA synthetases class I catalytic" evidence="5">
    <location>
        <begin position="16"/>
        <end position="170"/>
    </location>
</feature>
<keyword evidence="4" id="KW-0067">ATP-binding</keyword>
<comment type="subunit">
    <text evidence="1">Monomer.</text>
</comment>
<protein>
    <submittedName>
        <fullName evidence="6">Cysteine--tRNA ligase</fullName>
    </submittedName>
</protein>
<reference evidence="6 7" key="1">
    <citation type="submission" date="2018-06" db="EMBL/GenBank/DDBJ databases">
        <title>Extensive metabolic versatility and redundancy in microbially diverse, dynamic hydrothermal sediments.</title>
        <authorList>
            <person name="Dombrowski N."/>
            <person name="Teske A."/>
            <person name="Baker B.J."/>
        </authorList>
    </citation>
    <scope>NUCLEOTIDE SEQUENCE [LARGE SCALE GENOMIC DNA]</scope>
    <source>
        <strain evidence="6">B19_G9</strain>
    </source>
</reference>
<name>A0A662DFC9_UNCAE</name>
<evidence type="ECO:0000256" key="4">
    <source>
        <dbReference type="ARBA" id="ARBA00022840"/>
    </source>
</evidence>
<organism evidence="6 7">
    <name type="scientific">Aerophobetes bacterium</name>
    <dbReference type="NCBI Taxonomy" id="2030807"/>
    <lineage>
        <taxon>Bacteria</taxon>
        <taxon>Candidatus Aerophobota</taxon>
    </lineage>
</organism>
<proteinExistence type="predicted"/>
<comment type="caution">
    <text evidence="6">The sequence shown here is derived from an EMBL/GenBank/DDBJ whole genome shotgun (WGS) entry which is preliminary data.</text>
</comment>
<accession>A0A662DFC9</accession>
<evidence type="ECO:0000256" key="2">
    <source>
        <dbReference type="ARBA" id="ARBA00022598"/>
    </source>
</evidence>
<dbReference type="InterPro" id="IPR032678">
    <property type="entry name" value="tRNA-synt_1_cat_dom"/>
</dbReference>
<keyword evidence="2 6" id="KW-0436">Ligase</keyword>
<dbReference type="GO" id="GO:0006423">
    <property type="term" value="P:cysteinyl-tRNA aminoacylation"/>
    <property type="evidence" value="ECO:0007669"/>
    <property type="project" value="TreeGrafter"/>
</dbReference>
<evidence type="ECO:0000313" key="7">
    <source>
        <dbReference type="Proteomes" id="UP000267654"/>
    </source>
</evidence>
<dbReference type="AlphaFoldDB" id="A0A662DFC9"/>
<dbReference type="InterPro" id="IPR024909">
    <property type="entry name" value="Cys-tRNA/MSH_ligase"/>
</dbReference>
<evidence type="ECO:0000313" key="6">
    <source>
        <dbReference type="EMBL" id="RLE12829.1"/>
    </source>
</evidence>
<dbReference type="Proteomes" id="UP000267654">
    <property type="component" value="Unassembled WGS sequence"/>
</dbReference>
<dbReference type="InterPro" id="IPR014729">
    <property type="entry name" value="Rossmann-like_a/b/a_fold"/>
</dbReference>
<dbReference type="Pfam" id="PF01406">
    <property type="entry name" value="tRNA-synt_1e"/>
    <property type="match status" value="1"/>
</dbReference>
<dbReference type="PANTHER" id="PTHR10890">
    <property type="entry name" value="CYSTEINYL-TRNA SYNTHETASE"/>
    <property type="match status" value="1"/>
</dbReference>